<feature type="transmembrane region" description="Helical" evidence="1">
    <location>
        <begin position="154"/>
        <end position="176"/>
    </location>
</feature>
<evidence type="ECO:0008006" key="4">
    <source>
        <dbReference type="Google" id="ProtNLM"/>
    </source>
</evidence>
<dbReference type="InterPro" id="IPR045692">
    <property type="entry name" value="DUF6057"/>
</dbReference>
<name>A0A9E2P1U3_9BACT</name>
<feature type="transmembrane region" description="Helical" evidence="1">
    <location>
        <begin position="219"/>
        <end position="238"/>
    </location>
</feature>
<comment type="caution">
    <text evidence="2">The sequence shown here is derived from an EMBL/GenBank/DDBJ whole genome shotgun (WGS) entry which is preliminary data.</text>
</comment>
<gene>
    <name evidence="2" type="ORF">H9789_10515</name>
</gene>
<evidence type="ECO:0000256" key="1">
    <source>
        <dbReference type="SAM" id="Phobius"/>
    </source>
</evidence>
<proteinExistence type="predicted"/>
<keyword evidence="1" id="KW-1133">Transmembrane helix</keyword>
<dbReference type="AlphaFoldDB" id="A0A9E2P1U3"/>
<feature type="transmembrane region" description="Helical" evidence="1">
    <location>
        <begin position="73"/>
        <end position="94"/>
    </location>
</feature>
<dbReference type="EMBL" id="JAHLFU010000217">
    <property type="protein sequence ID" value="MBU3854224.1"/>
    <property type="molecule type" value="Genomic_DNA"/>
</dbReference>
<dbReference type="Pfam" id="PF19529">
    <property type="entry name" value="DUF6057"/>
    <property type="match status" value="1"/>
</dbReference>
<protein>
    <recommendedName>
        <fullName evidence="4">Transmembrane protein</fullName>
    </recommendedName>
</protein>
<feature type="transmembrane region" description="Helical" evidence="1">
    <location>
        <begin position="12"/>
        <end position="31"/>
    </location>
</feature>
<evidence type="ECO:0000313" key="2">
    <source>
        <dbReference type="EMBL" id="MBU3854224.1"/>
    </source>
</evidence>
<feature type="transmembrane region" description="Helical" evidence="1">
    <location>
        <begin position="101"/>
        <end position="118"/>
    </location>
</feature>
<evidence type="ECO:0000313" key="3">
    <source>
        <dbReference type="Proteomes" id="UP000823865"/>
    </source>
</evidence>
<reference evidence="2" key="2">
    <citation type="submission" date="2021-04" db="EMBL/GenBank/DDBJ databases">
        <authorList>
            <person name="Gilroy R."/>
        </authorList>
    </citation>
    <scope>NUCLEOTIDE SEQUENCE</scope>
    <source>
        <strain evidence="2">G3-2149</strain>
    </source>
</reference>
<accession>A0A9E2P1U3</accession>
<reference evidence="2" key="1">
    <citation type="journal article" date="2021" name="PeerJ">
        <title>Extensive microbial diversity within the chicken gut microbiome revealed by metagenomics and culture.</title>
        <authorList>
            <person name="Gilroy R."/>
            <person name="Ravi A."/>
            <person name="Getino M."/>
            <person name="Pursley I."/>
            <person name="Horton D.L."/>
            <person name="Alikhan N.F."/>
            <person name="Baker D."/>
            <person name="Gharbi K."/>
            <person name="Hall N."/>
            <person name="Watson M."/>
            <person name="Adriaenssens E.M."/>
            <person name="Foster-Nyarko E."/>
            <person name="Jarju S."/>
            <person name="Secka A."/>
            <person name="Antonio M."/>
            <person name="Oren A."/>
            <person name="Chaudhuri R.R."/>
            <person name="La Ragione R."/>
            <person name="Hildebrand F."/>
            <person name="Pallen M.J."/>
        </authorList>
    </citation>
    <scope>NUCLEOTIDE SEQUENCE</scope>
    <source>
        <strain evidence="2">G3-2149</strain>
    </source>
</reference>
<keyword evidence="1" id="KW-0812">Transmembrane</keyword>
<keyword evidence="1" id="KW-0472">Membrane</keyword>
<dbReference type="Proteomes" id="UP000823865">
    <property type="component" value="Unassembled WGS sequence"/>
</dbReference>
<sequence length="573" mass="66180">MQFKKYSHYAGNLLFWVANFFTLALGMPATIKNIEAHNPLLGAGDFIAESLRYPGGILFIANTALQQLFISPWIGAAIAATLTSICACSIGATLRMKQMRATSVIGFILAASILFFEFPDILQLLQTTLALLVYCLYSYIRIGKNNTWNWLPSIFLLVYPVLGTAITFSLYTAMLFHDLITSRNPRIWVFSALGMILTTFFSYLWSDYVFYLNEQQRQLFVDNTCHSLIMLIVPFIPLLSETLLKVANKVRFSCVEWGIRLLAALMMPLLCMTQKSKIMLKENYYAMEQAAESADWHKVYQLANANTSSYSDFHLRYALLAENEAGTLADHLFSYPVASTTDLFFWRNTEKEAAFFNALFYKNIHVADEYMHQIFEMGTQNHSTTSARAIRHLTEAALMQGDMKLAQKYFKIARTSQKDLKWTENIERQLRHHDGLQNTKSIPDRSAFFIGSYEPKTEFIYTALNDSSNIKRINLMLCSFLLEKDMKRFKQALSIYQKLFAEHLPEAYTEAYLMANTENKSYSLGFKIPQNKVKNWVNFLQLLNEDRINELTQYYGNSYWYYYLFTDVKPLKE</sequence>
<organism evidence="2 3">
    <name type="scientific">Candidatus Paraprevotella stercoravium</name>
    <dbReference type="NCBI Taxonomy" id="2838725"/>
    <lineage>
        <taxon>Bacteria</taxon>
        <taxon>Pseudomonadati</taxon>
        <taxon>Bacteroidota</taxon>
        <taxon>Bacteroidia</taxon>
        <taxon>Bacteroidales</taxon>
        <taxon>Prevotellaceae</taxon>
        <taxon>Paraprevotella</taxon>
    </lineage>
</organism>
<feature type="transmembrane region" description="Helical" evidence="1">
    <location>
        <begin position="124"/>
        <end position="142"/>
    </location>
</feature>
<feature type="transmembrane region" description="Helical" evidence="1">
    <location>
        <begin position="188"/>
        <end position="212"/>
    </location>
</feature>